<feature type="coiled-coil region" evidence="1">
    <location>
        <begin position="156"/>
        <end position="183"/>
    </location>
</feature>
<evidence type="ECO:0000256" key="1">
    <source>
        <dbReference type="SAM" id="Coils"/>
    </source>
</evidence>
<sequence length="297" mass="33057">MVLLRSMHFHPSVFAQLLLQLLVVCLLSLPKPGHLLKCKHRQESEGNKFLTDGVEDCGNDLSWRCCASFCTAGDFMWNEWTCLLSSGNSDKDEANCVMEQSYIDTERAKFDLPKADRNWTCTCQLGALYGEMGNANIVNPNPALRPTPKMKCKYRIESEDVELNEKQNTKEEKECENNEMKCGLALCKANDSELVFNHWSCFPADLKKKACAKDAANRTNEIRAKWGANKLANATTDWKCRCRFGANGTDMGNAKFVPSSAPVPTNVRHGNGGMALVVVGLILAFLPLFHAVPLKNC</sequence>
<organism evidence="4 5">
    <name type="scientific">Heterodera schachtii</name>
    <name type="common">Sugarbeet cyst nematode worm</name>
    <name type="synonym">Tylenchus schachtii</name>
    <dbReference type="NCBI Taxonomy" id="97005"/>
    <lineage>
        <taxon>Eukaryota</taxon>
        <taxon>Metazoa</taxon>
        <taxon>Ecdysozoa</taxon>
        <taxon>Nematoda</taxon>
        <taxon>Chromadorea</taxon>
        <taxon>Rhabditida</taxon>
        <taxon>Tylenchina</taxon>
        <taxon>Tylenchomorpha</taxon>
        <taxon>Tylenchoidea</taxon>
        <taxon>Heteroderidae</taxon>
        <taxon>Heteroderinae</taxon>
        <taxon>Heterodera</taxon>
    </lineage>
</organism>
<feature type="chain" id="PRO_5044896417" evidence="3">
    <location>
        <begin position="16"/>
        <end position="297"/>
    </location>
</feature>
<feature type="transmembrane region" description="Helical" evidence="2">
    <location>
        <begin position="272"/>
        <end position="292"/>
    </location>
</feature>
<keyword evidence="2" id="KW-1133">Transmembrane helix</keyword>
<accession>A0ABD2K5P2</accession>
<keyword evidence="2" id="KW-0472">Membrane</keyword>
<name>A0ABD2K5P2_HETSC</name>
<feature type="signal peptide" evidence="3">
    <location>
        <begin position="1"/>
        <end position="15"/>
    </location>
</feature>
<keyword evidence="5" id="KW-1185">Reference proteome</keyword>
<keyword evidence="3" id="KW-0732">Signal</keyword>
<evidence type="ECO:0000256" key="2">
    <source>
        <dbReference type="SAM" id="Phobius"/>
    </source>
</evidence>
<evidence type="ECO:0000313" key="5">
    <source>
        <dbReference type="Proteomes" id="UP001620645"/>
    </source>
</evidence>
<proteinExistence type="predicted"/>
<evidence type="ECO:0000313" key="4">
    <source>
        <dbReference type="EMBL" id="KAL3098207.1"/>
    </source>
</evidence>
<dbReference type="EMBL" id="JBICCN010000051">
    <property type="protein sequence ID" value="KAL3098207.1"/>
    <property type="molecule type" value="Genomic_DNA"/>
</dbReference>
<protein>
    <submittedName>
        <fullName evidence="4">Uncharacterized protein</fullName>
    </submittedName>
</protein>
<reference evidence="4 5" key="1">
    <citation type="submission" date="2024-10" db="EMBL/GenBank/DDBJ databases">
        <authorList>
            <person name="Kim D."/>
        </authorList>
    </citation>
    <scope>NUCLEOTIDE SEQUENCE [LARGE SCALE GENOMIC DNA]</scope>
    <source>
        <strain evidence="4">Taebaek</strain>
    </source>
</reference>
<evidence type="ECO:0000256" key="3">
    <source>
        <dbReference type="SAM" id="SignalP"/>
    </source>
</evidence>
<comment type="caution">
    <text evidence="4">The sequence shown here is derived from an EMBL/GenBank/DDBJ whole genome shotgun (WGS) entry which is preliminary data.</text>
</comment>
<dbReference type="AlphaFoldDB" id="A0ABD2K5P2"/>
<gene>
    <name evidence="4" type="ORF">niasHS_002043</name>
</gene>
<keyword evidence="2" id="KW-0812">Transmembrane</keyword>
<keyword evidence="1" id="KW-0175">Coiled coil</keyword>
<dbReference type="Proteomes" id="UP001620645">
    <property type="component" value="Unassembled WGS sequence"/>
</dbReference>